<dbReference type="AlphaFoldDB" id="A0AAD7ZVJ4"/>
<feature type="non-terminal residue" evidence="1">
    <location>
        <position position="1"/>
    </location>
</feature>
<feature type="non-terminal residue" evidence="1">
    <location>
        <position position="52"/>
    </location>
</feature>
<sequence>SVDLAIFSLHLGRELVTFLTAVHKSCGPGCFSRPPVTCWSGTIDDFVILYII</sequence>
<dbReference type="EMBL" id="JASPKZ010006073">
    <property type="protein sequence ID" value="KAJ9587705.1"/>
    <property type="molecule type" value="Genomic_DNA"/>
</dbReference>
<evidence type="ECO:0000313" key="2">
    <source>
        <dbReference type="Proteomes" id="UP001233999"/>
    </source>
</evidence>
<accession>A0AAD7ZVJ4</accession>
<proteinExistence type="predicted"/>
<organism evidence="1 2">
    <name type="scientific">Diploptera punctata</name>
    <name type="common">Pacific beetle cockroach</name>
    <dbReference type="NCBI Taxonomy" id="6984"/>
    <lineage>
        <taxon>Eukaryota</taxon>
        <taxon>Metazoa</taxon>
        <taxon>Ecdysozoa</taxon>
        <taxon>Arthropoda</taxon>
        <taxon>Hexapoda</taxon>
        <taxon>Insecta</taxon>
        <taxon>Pterygota</taxon>
        <taxon>Neoptera</taxon>
        <taxon>Polyneoptera</taxon>
        <taxon>Dictyoptera</taxon>
        <taxon>Blattodea</taxon>
        <taxon>Blaberoidea</taxon>
        <taxon>Blaberidae</taxon>
        <taxon>Diplopterinae</taxon>
        <taxon>Diploptera</taxon>
    </lineage>
</organism>
<gene>
    <name evidence="1" type="ORF">L9F63_018856</name>
</gene>
<keyword evidence="2" id="KW-1185">Reference proteome</keyword>
<reference evidence="1" key="2">
    <citation type="submission" date="2023-05" db="EMBL/GenBank/DDBJ databases">
        <authorList>
            <person name="Fouks B."/>
        </authorList>
    </citation>
    <scope>NUCLEOTIDE SEQUENCE</scope>
    <source>
        <strain evidence="1">Stay&amp;Tobe</strain>
        <tissue evidence="1">Testes</tissue>
    </source>
</reference>
<evidence type="ECO:0000313" key="1">
    <source>
        <dbReference type="EMBL" id="KAJ9587705.1"/>
    </source>
</evidence>
<protein>
    <submittedName>
        <fullName evidence="1">Uncharacterized protein</fullName>
    </submittedName>
</protein>
<comment type="caution">
    <text evidence="1">The sequence shown here is derived from an EMBL/GenBank/DDBJ whole genome shotgun (WGS) entry which is preliminary data.</text>
</comment>
<reference evidence="1" key="1">
    <citation type="journal article" date="2023" name="IScience">
        <title>Live-bearing cockroach genome reveals convergent evolutionary mechanisms linked to viviparity in insects and beyond.</title>
        <authorList>
            <person name="Fouks B."/>
            <person name="Harrison M.C."/>
            <person name="Mikhailova A.A."/>
            <person name="Marchal E."/>
            <person name="English S."/>
            <person name="Carruthers M."/>
            <person name="Jennings E.C."/>
            <person name="Chiamaka E.L."/>
            <person name="Frigard R.A."/>
            <person name="Pippel M."/>
            <person name="Attardo G.M."/>
            <person name="Benoit J.B."/>
            <person name="Bornberg-Bauer E."/>
            <person name="Tobe S.S."/>
        </authorList>
    </citation>
    <scope>NUCLEOTIDE SEQUENCE</scope>
    <source>
        <strain evidence="1">Stay&amp;Tobe</strain>
    </source>
</reference>
<name>A0AAD7ZVJ4_DIPPU</name>
<dbReference type="Proteomes" id="UP001233999">
    <property type="component" value="Unassembled WGS sequence"/>
</dbReference>